<keyword evidence="4" id="KW-1185">Reference proteome</keyword>
<evidence type="ECO:0000256" key="1">
    <source>
        <dbReference type="SAM" id="MobiDB-lite"/>
    </source>
</evidence>
<evidence type="ECO:0000313" key="4">
    <source>
        <dbReference type="Proteomes" id="UP000276542"/>
    </source>
</evidence>
<proteinExistence type="predicted"/>
<organism evidence="3 4">
    <name type="scientific">Nocardioides cavernaquae</name>
    <dbReference type="NCBI Taxonomy" id="2321396"/>
    <lineage>
        <taxon>Bacteria</taxon>
        <taxon>Bacillati</taxon>
        <taxon>Actinomycetota</taxon>
        <taxon>Actinomycetes</taxon>
        <taxon>Propionibacteriales</taxon>
        <taxon>Nocardioidaceae</taxon>
        <taxon>Nocardioides</taxon>
    </lineage>
</organism>
<evidence type="ECO:0000313" key="3">
    <source>
        <dbReference type="EMBL" id="RJS46328.1"/>
    </source>
</evidence>
<dbReference type="OrthoDB" id="263516at2"/>
<dbReference type="EMBL" id="QYRP01000002">
    <property type="protein sequence ID" value="RJS46328.1"/>
    <property type="molecule type" value="Genomic_DNA"/>
</dbReference>
<keyword evidence="2" id="KW-0472">Membrane</keyword>
<gene>
    <name evidence="3" type="ORF">D4739_08950</name>
</gene>
<keyword evidence="2" id="KW-0812">Transmembrane</keyword>
<reference evidence="4" key="1">
    <citation type="submission" date="2018-09" db="EMBL/GenBank/DDBJ databases">
        <authorList>
            <person name="Zhu H."/>
        </authorList>
    </citation>
    <scope>NUCLEOTIDE SEQUENCE [LARGE SCALE GENOMIC DNA]</scope>
    <source>
        <strain evidence="4">K1W22B-1</strain>
    </source>
</reference>
<dbReference type="Proteomes" id="UP000276542">
    <property type="component" value="Unassembled WGS sequence"/>
</dbReference>
<dbReference type="AlphaFoldDB" id="A0A3A5H8Z0"/>
<comment type="caution">
    <text evidence="3">The sequence shown here is derived from an EMBL/GenBank/DDBJ whole genome shotgun (WGS) entry which is preliminary data.</text>
</comment>
<accession>A0A3A5H8Z0</accession>
<feature type="compositionally biased region" description="Low complexity" evidence="1">
    <location>
        <begin position="11"/>
        <end position="23"/>
    </location>
</feature>
<dbReference type="RefSeq" id="WP_120060301.1">
    <property type="nucleotide sequence ID" value="NZ_QYRP01000002.1"/>
</dbReference>
<evidence type="ECO:0000256" key="2">
    <source>
        <dbReference type="SAM" id="Phobius"/>
    </source>
</evidence>
<evidence type="ECO:0008006" key="5">
    <source>
        <dbReference type="Google" id="ProtNLM"/>
    </source>
</evidence>
<keyword evidence="2" id="KW-1133">Transmembrane helix</keyword>
<sequence length="505" mass="53890">MSEPSGMSATAEPAEPSQPSQPSEPRESSGWLRAPRGRRVALALTVLAAFAGLAATGAVLDRNHDTGPDHPSTWDERVVPYVEIAERLRGLEFKHPVHVDFLAAKEFDKQVTADDSDLTDEDREDMADIKDLMRSLDLVPADLDLLEAANTMGSSGVIGLYSFDDDRVRINGTKLTPAVKSTLVHELTHVLQDQHFGIGDHMDSFEDDTTGAGSAYSALVEGDASRIETKYAKSLSRADRKALRKEQNGEAEAAEEGMAEIPSVLQTLMGAPYALGEALLDAAVVDADDDEANESVDDLFANPPTTDEHLLDPWSLLASEDPADPVKTPGLASGEKSFDSGTFGALTWYLVLAARIPELAALDAADGWGGDAYAAYRSGGESCVSIDFVGDNPSDTEEMARALRQWSAKGPAGAASVKADATTVHFRSCAAKAGRPVGSTPDDVLSLPLTRTYITIGALESGAPPLSARCAASGFIHRLPIDRLQGDFGERPGDEAIRREIWRSC</sequence>
<feature type="region of interest" description="Disordered" evidence="1">
    <location>
        <begin position="1"/>
        <end position="32"/>
    </location>
</feature>
<name>A0A3A5H8Z0_9ACTN</name>
<feature type="transmembrane region" description="Helical" evidence="2">
    <location>
        <begin position="40"/>
        <end position="60"/>
    </location>
</feature>
<protein>
    <recommendedName>
        <fullName evidence="5">DUF4157 domain-containing protein</fullName>
    </recommendedName>
</protein>